<dbReference type="PROSITE" id="PS51892">
    <property type="entry name" value="SUBTILASE"/>
    <property type="match status" value="1"/>
</dbReference>
<evidence type="ECO:0000256" key="4">
    <source>
        <dbReference type="ARBA" id="ARBA00022825"/>
    </source>
</evidence>
<dbReference type="AlphaFoldDB" id="A0A7K1KSK7"/>
<dbReference type="Proteomes" id="UP000432015">
    <property type="component" value="Unassembled WGS sequence"/>
</dbReference>
<evidence type="ECO:0000256" key="5">
    <source>
        <dbReference type="PROSITE-ProRule" id="PRU01240"/>
    </source>
</evidence>
<organism evidence="9 10">
    <name type="scientific">Actinomadura litoris</name>
    <dbReference type="NCBI Taxonomy" id="2678616"/>
    <lineage>
        <taxon>Bacteria</taxon>
        <taxon>Bacillati</taxon>
        <taxon>Actinomycetota</taxon>
        <taxon>Actinomycetes</taxon>
        <taxon>Streptosporangiales</taxon>
        <taxon>Thermomonosporaceae</taxon>
        <taxon>Actinomadura</taxon>
    </lineage>
</organism>
<dbReference type="InterPro" id="IPR050131">
    <property type="entry name" value="Peptidase_S8_subtilisin-like"/>
</dbReference>
<dbReference type="PROSITE" id="PS00138">
    <property type="entry name" value="SUBTILASE_SER"/>
    <property type="match status" value="1"/>
</dbReference>
<evidence type="ECO:0000256" key="2">
    <source>
        <dbReference type="ARBA" id="ARBA00022670"/>
    </source>
</evidence>
<dbReference type="PROSITE" id="PS00137">
    <property type="entry name" value="SUBTILASE_HIS"/>
    <property type="match status" value="1"/>
</dbReference>
<feature type="transmembrane region" description="Helical" evidence="7">
    <location>
        <begin position="364"/>
        <end position="386"/>
    </location>
</feature>
<feature type="active site" description="Charge relay system" evidence="5">
    <location>
        <position position="120"/>
    </location>
</feature>
<dbReference type="SUPFAM" id="SSF52743">
    <property type="entry name" value="Subtilisin-like"/>
    <property type="match status" value="1"/>
</dbReference>
<dbReference type="PRINTS" id="PR00723">
    <property type="entry name" value="SUBTILISIN"/>
</dbReference>
<evidence type="ECO:0000256" key="6">
    <source>
        <dbReference type="RuleBase" id="RU003355"/>
    </source>
</evidence>
<dbReference type="PANTHER" id="PTHR43806">
    <property type="entry name" value="PEPTIDASE S8"/>
    <property type="match status" value="1"/>
</dbReference>
<keyword evidence="4 5" id="KW-0720">Serine protease</keyword>
<evidence type="ECO:0000256" key="1">
    <source>
        <dbReference type="ARBA" id="ARBA00011073"/>
    </source>
</evidence>
<gene>
    <name evidence="9" type="ORF">GNZ18_00090</name>
</gene>
<evidence type="ECO:0000313" key="9">
    <source>
        <dbReference type="EMBL" id="MUN35007.1"/>
    </source>
</evidence>
<dbReference type="InterPro" id="IPR000209">
    <property type="entry name" value="Peptidase_S8/S53_dom"/>
</dbReference>
<dbReference type="GO" id="GO:0004252">
    <property type="term" value="F:serine-type endopeptidase activity"/>
    <property type="evidence" value="ECO:0007669"/>
    <property type="project" value="UniProtKB-UniRule"/>
</dbReference>
<comment type="similarity">
    <text evidence="1 5 6">Belongs to the peptidase S8 family.</text>
</comment>
<dbReference type="EMBL" id="WOFH01000001">
    <property type="protein sequence ID" value="MUN35007.1"/>
    <property type="molecule type" value="Genomic_DNA"/>
</dbReference>
<dbReference type="PROSITE" id="PS00136">
    <property type="entry name" value="SUBTILASE_ASP"/>
    <property type="match status" value="1"/>
</dbReference>
<dbReference type="GO" id="GO:0006508">
    <property type="term" value="P:proteolysis"/>
    <property type="evidence" value="ECO:0007669"/>
    <property type="project" value="UniProtKB-KW"/>
</dbReference>
<keyword evidence="2 5" id="KW-0645">Protease</keyword>
<proteinExistence type="inferred from homology"/>
<keyword evidence="7" id="KW-1133">Transmembrane helix</keyword>
<name>A0A7K1KSK7_9ACTN</name>
<dbReference type="InterPro" id="IPR023827">
    <property type="entry name" value="Peptidase_S8_Asp-AS"/>
</dbReference>
<protein>
    <submittedName>
        <fullName evidence="9">S8 family serine peptidase</fullName>
    </submittedName>
</protein>
<keyword evidence="7" id="KW-0812">Transmembrane</keyword>
<dbReference type="InterPro" id="IPR036852">
    <property type="entry name" value="Peptidase_S8/S53_dom_sf"/>
</dbReference>
<feature type="domain" description="Peptidase S8/S53" evidence="8">
    <location>
        <begin position="81"/>
        <end position="317"/>
    </location>
</feature>
<sequence length="399" mass="41636">MCSLLMVRSSPGGLVRRRKAIALMAATAFGGVLAPPLFASPALAAPCEEPLVYGSPANQLPRQLWPEERLNYVDAWTHTRGKGVKVAIVDSGVDTSHPQLRGRVAPYDVTRSGLQDCVGHGTQVAGIIGGRDLRAQGISFFGVAPEAQLISVKMAVKSQGNDSRWTPLAIRKAVDLGAKVINISSQSPDLPDLRRAVAYAQRHDVVIVSVAGNLTDEQKQTPEKSYPASYPGVISVGALSKDGKLAGFSNTVTPVTVTAPGQAVVSTWPRDAYKADDGTSLAAPYVAGTAALIRSFNPRLTYLQVKERIERTADGAQVQGTGSGVVNPLRAVTTVSTGAAPAAPAGAHRVSIDQPPPEDHLGKVLALSFTAAALTAAAAIGTAALITPAGRRRNWRPGA</sequence>
<dbReference type="InterPro" id="IPR023828">
    <property type="entry name" value="Peptidase_S8_Ser-AS"/>
</dbReference>
<reference evidence="9 10" key="1">
    <citation type="submission" date="2019-11" db="EMBL/GenBank/DDBJ databases">
        <authorList>
            <person name="Cao P."/>
        </authorList>
    </citation>
    <scope>NUCLEOTIDE SEQUENCE [LARGE SCALE GENOMIC DNA]</scope>
    <source>
        <strain evidence="9 10">NEAU-AAG5</strain>
    </source>
</reference>
<comment type="caution">
    <text evidence="9">The sequence shown here is derived from an EMBL/GenBank/DDBJ whole genome shotgun (WGS) entry which is preliminary data.</text>
</comment>
<dbReference type="Gene3D" id="3.40.50.200">
    <property type="entry name" value="Peptidase S8/S53 domain"/>
    <property type="match status" value="1"/>
</dbReference>
<evidence type="ECO:0000313" key="10">
    <source>
        <dbReference type="Proteomes" id="UP000432015"/>
    </source>
</evidence>
<keyword evidence="7" id="KW-0472">Membrane</keyword>
<dbReference type="InterPro" id="IPR015500">
    <property type="entry name" value="Peptidase_S8_subtilisin-rel"/>
</dbReference>
<dbReference type="InterPro" id="IPR022398">
    <property type="entry name" value="Peptidase_S8_His-AS"/>
</dbReference>
<keyword evidence="3 5" id="KW-0378">Hydrolase</keyword>
<evidence type="ECO:0000259" key="8">
    <source>
        <dbReference type="Pfam" id="PF00082"/>
    </source>
</evidence>
<evidence type="ECO:0000256" key="7">
    <source>
        <dbReference type="SAM" id="Phobius"/>
    </source>
</evidence>
<feature type="active site" description="Charge relay system" evidence="5">
    <location>
        <position position="280"/>
    </location>
</feature>
<accession>A0A7K1KSK7</accession>
<keyword evidence="10" id="KW-1185">Reference proteome</keyword>
<dbReference type="Pfam" id="PF00082">
    <property type="entry name" value="Peptidase_S8"/>
    <property type="match status" value="1"/>
</dbReference>
<evidence type="ECO:0000256" key="3">
    <source>
        <dbReference type="ARBA" id="ARBA00022801"/>
    </source>
</evidence>
<dbReference type="PANTHER" id="PTHR43806:SF11">
    <property type="entry name" value="CEREVISIN-RELATED"/>
    <property type="match status" value="1"/>
</dbReference>
<feature type="active site" description="Charge relay system" evidence="5">
    <location>
        <position position="90"/>
    </location>
</feature>